<comment type="caution">
    <text evidence="1">The sequence shown here is derived from an EMBL/GenBank/DDBJ whole genome shotgun (WGS) entry which is preliminary data.</text>
</comment>
<dbReference type="EMBL" id="JOTN01000006">
    <property type="protein sequence ID" value="KEK19684.1"/>
    <property type="molecule type" value="Genomic_DNA"/>
</dbReference>
<keyword evidence="2" id="KW-1185">Reference proteome</keyword>
<keyword evidence="1" id="KW-0436">Ligase</keyword>
<dbReference type="AlphaFoldDB" id="A0A073JXD3"/>
<dbReference type="PANTHER" id="PTHR40037">
    <property type="entry name" value="PHOSPHOESTERASE YJCG-RELATED"/>
    <property type="match status" value="1"/>
</dbReference>
<name>A0A073JXD3_9BACI</name>
<dbReference type="GO" id="GO:0016874">
    <property type="term" value="F:ligase activity"/>
    <property type="evidence" value="ECO:0007669"/>
    <property type="project" value="UniProtKB-KW"/>
</dbReference>
<gene>
    <name evidence="1" type="ORF">BAMA_20775</name>
</gene>
<proteinExistence type="predicted"/>
<evidence type="ECO:0000313" key="2">
    <source>
        <dbReference type="Proteomes" id="UP000027822"/>
    </source>
</evidence>
<dbReference type="OrthoDB" id="1524661at2"/>
<dbReference type="Proteomes" id="UP000027822">
    <property type="component" value="Unassembled WGS sequence"/>
</dbReference>
<dbReference type="RefSeq" id="WP_034638506.1">
    <property type="nucleotide sequence ID" value="NZ_CBCSJC010000015.1"/>
</dbReference>
<organism evidence="1 2">
    <name type="scientific">Bacillus manliponensis</name>
    <dbReference type="NCBI Taxonomy" id="574376"/>
    <lineage>
        <taxon>Bacteria</taxon>
        <taxon>Bacillati</taxon>
        <taxon>Bacillota</taxon>
        <taxon>Bacilli</taxon>
        <taxon>Bacillales</taxon>
        <taxon>Bacillaceae</taxon>
        <taxon>Bacillus</taxon>
        <taxon>Bacillus cereus group</taxon>
    </lineage>
</organism>
<dbReference type="SUPFAM" id="SSF55144">
    <property type="entry name" value="LigT-like"/>
    <property type="match status" value="1"/>
</dbReference>
<dbReference type="Pfam" id="PF13563">
    <property type="entry name" value="2_5_RNA_ligase2"/>
    <property type="match status" value="1"/>
</dbReference>
<dbReference type="InterPro" id="IPR050580">
    <property type="entry name" value="2H_phosphoesterase_YjcG-like"/>
</dbReference>
<reference evidence="1 2" key="1">
    <citation type="submission" date="2014-06" db="EMBL/GenBank/DDBJ databases">
        <title>Draft genome sequence of Bacillus manliponensis JCM 15802 (MCCC 1A00708).</title>
        <authorList>
            <person name="Lai Q."/>
            <person name="Liu Y."/>
            <person name="Shao Z."/>
        </authorList>
    </citation>
    <scope>NUCLEOTIDE SEQUENCE [LARGE SCALE GENOMIC DNA]</scope>
    <source>
        <strain evidence="1 2">JCM 15802</strain>
    </source>
</reference>
<dbReference type="PANTHER" id="PTHR40037:SF1">
    <property type="entry name" value="PHOSPHOESTERASE SAOUHSC_00951-RELATED"/>
    <property type="match status" value="1"/>
</dbReference>
<evidence type="ECO:0000313" key="1">
    <source>
        <dbReference type="EMBL" id="KEK19684.1"/>
    </source>
</evidence>
<dbReference type="eggNOG" id="COG1514">
    <property type="taxonomic scope" value="Bacteria"/>
</dbReference>
<sequence>MRRTIVIFLNGTVVDEIEKIREVHDPLFGLIPPHSTLVFPFESDVSNGILRGHIIESIQGIESFYINLDQIVTSHGEYLFLLVREGKEKIIQLHDRLYSGILADFLYEDIPYIPHVTVGRKEDEKLAAKAVQDIPLLCNKIELYIEKIVVESIGENEESIVEFEIGLLKLE</sequence>
<dbReference type="Gene3D" id="3.90.1140.10">
    <property type="entry name" value="Cyclic phosphodiesterase"/>
    <property type="match status" value="1"/>
</dbReference>
<dbReference type="STRING" id="574376.BAMA_20775"/>
<dbReference type="InterPro" id="IPR009097">
    <property type="entry name" value="Cyclic_Pdiesterase"/>
</dbReference>
<protein>
    <submittedName>
        <fullName evidence="1">2'-5' RNA ligase</fullName>
    </submittedName>
</protein>
<accession>A0A073JXD3</accession>